<dbReference type="AlphaFoldDB" id="A0A7J6U2W1"/>
<comment type="caution">
    <text evidence="1">The sequence shown here is derived from an EMBL/GenBank/DDBJ whole genome shotgun (WGS) entry which is preliminary data.</text>
</comment>
<evidence type="ECO:0000313" key="1">
    <source>
        <dbReference type="EMBL" id="KAF4751853.1"/>
    </source>
</evidence>
<proteinExistence type="predicted"/>
<name>A0A7J6U2W1_PEROL</name>
<reference evidence="1 2" key="1">
    <citation type="submission" date="2020-04" db="EMBL/GenBank/DDBJ databases">
        <title>Perkinsus olseni comparative genomics.</title>
        <authorList>
            <person name="Bogema D.R."/>
        </authorList>
    </citation>
    <scope>NUCLEOTIDE SEQUENCE [LARGE SCALE GENOMIC DNA]</scope>
    <source>
        <strain evidence="1">ATCC PRA-205</strain>
    </source>
</reference>
<sequence length="360" mass="41038">MRYTSALIAATFSAFFSEAVRYDSTNSPVTWDGEYLATYAWNQSYYAASPDPTFIDFFGSPQAAKYNRGDVYLNVADASNAGQLANPQGLARLILDFREASGSDARFWLFYAGGGGDDKKWAPDFVRVFKEFILQCGHSEMGRLGLSFNVELGLDTWFEIFHKVDNIRNISKIKVHDIKVDVTLNYRNPDTTLVDRIMYKSDHVTVTTFSNTYEGLRDMFKTFLLDTCPQCNTDYYCNYKAQITFMAEGNCETKTLPCSESSMCAYYSSCPEDPNGGIGYAYDQLTKAFNYIPGNILPQYKFDHFFKPGDTHFGLNFFEWTVCYYGYESWYEIDLPKCGCGYFPASQKCRDGERPLRIIA</sequence>
<evidence type="ECO:0000313" key="2">
    <source>
        <dbReference type="Proteomes" id="UP000574390"/>
    </source>
</evidence>
<protein>
    <submittedName>
        <fullName evidence="1">Uncharacterized protein</fullName>
    </submittedName>
</protein>
<accession>A0A7J6U2W1</accession>
<gene>
    <name evidence="1" type="ORF">FOZ62_008349</name>
</gene>
<organism evidence="1 2">
    <name type="scientific">Perkinsus olseni</name>
    <name type="common">Perkinsus atlanticus</name>
    <dbReference type="NCBI Taxonomy" id="32597"/>
    <lineage>
        <taxon>Eukaryota</taxon>
        <taxon>Sar</taxon>
        <taxon>Alveolata</taxon>
        <taxon>Perkinsozoa</taxon>
        <taxon>Perkinsea</taxon>
        <taxon>Perkinsida</taxon>
        <taxon>Perkinsidae</taxon>
        <taxon>Perkinsus</taxon>
    </lineage>
</organism>
<dbReference type="Proteomes" id="UP000574390">
    <property type="component" value="Unassembled WGS sequence"/>
</dbReference>
<dbReference type="EMBL" id="JABANM010002873">
    <property type="protein sequence ID" value="KAF4751853.1"/>
    <property type="molecule type" value="Genomic_DNA"/>
</dbReference>